<feature type="compositionally biased region" description="Polar residues" evidence="1">
    <location>
        <begin position="376"/>
        <end position="391"/>
    </location>
</feature>
<sequence length="640" mass="71793">MDDVLKNRLYTNSLNYKSAMERIIDKYSKLQYQDGGVEVDLNTTTTQTLERYMILSKAEISKLESKSLTDLREESTRAQDVTRDSELDSSFQDGGADDTCVSTAQLSEQDDGMSTNDSAVSSLDESQRNVSETEVQPEDGDEVLEMSLTSHSSSLLEHYTDIISRIGRAWRRQNVSQAADSVLRRYRRWRQQSGRSNLGNTFDVTLRLTGRNPESETSQTLLEESRHSPVKRQFTGTEATSRSPLRAGNNVQQQSPRRTRREQHQPVLVMDLSGPPKTFMTSESSLGETFMTSESSLGETFMTSESSLGETFTVFEASLLGEQPSTCTFSPSRPCRPAAKGPIDLSLRSRRLSLNAHSLYASETVGERPDIYGSPVRQSPSHARMMTSLSRSPHGFSRSPRTYSGESFSREPSIATPPQKPAVPLRMLHPQDSHHSLHPQLRSPQSAAAAAEGRHGLRRHLSFDSSLPSFRVSSSPMKLDEDFLKLYHKFVCQSKSLFFNGLHCRLCAKSSEASRILSSSSSSSALAALALSPHRSLLRKRHRELDWDGHPQSKRYRDERCPSSPGSKRHSKEMLRRCLSPSEYGLSYSSRKPSMLQRLSTQQRSADAHQETWMSQRSHVSAADFSGMGRSLERSRFSLR</sequence>
<proteinExistence type="predicted"/>
<feature type="compositionally biased region" description="Basic and acidic residues" evidence="1">
    <location>
        <begin position="71"/>
        <end position="86"/>
    </location>
</feature>
<evidence type="ECO:0000256" key="1">
    <source>
        <dbReference type="SAM" id="MobiDB-lite"/>
    </source>
</evidence>
<feature type="compositionally biased region" description="Basic and acidic residues" evidence="1">
    <location>
        <begin position="548"/>
        <end position="561"/>
    </location>
</feature>
<reference evidence="2 3" key="1">
    <citation type="journal article" date="2024" name="Genome Biol. Evol.">
        <title>Chromosome-level genome assembly of the viviparous eelpout Zoarces viviparus.</title>
        <authorList>
            <person name="Fuhrmann N."/>
            <person name="Brasseur M.V."/>
            <person name="Bakowski C.E."/>
            <person name="Podsiadlowski L."/>
            <person name="Prost S."/>
            <person name="Krehenwinkel H."/>
            <person name="Mayer C."/>
        </authorList>
    </citation>
    <scope>NUCLEOTIDE SEQUENCE [LARGE SCALE GENOMIC DNA]</scope>
    <source>
        <strain evidence="2">NO-MEL_2022_Ind0_liver</strain>
    </source>
</reference>
<feature type="region of interest" description="Disordered" evidence="1">
    <location>
        <begin position="370"/>
        <end position="445"/>
    </location>
</feature>
<feature type="compositionally biased region" description="Polar residues" evidence="1">
    <location>
        <begin position="234"/>
        <end position="256"/>
    </location>
</feature>
<feature type="region of interest" description="Disordered" evidence="1">
    <location>
        <begin position="207"/>
        <end position="265"/>
    </location>
</feature>
<evidence type="ECO:0000313" key="3">
    <source>
        <dbReference type="Proteomes" id="UP001488805"/>
    </source>
</evidence>
<feature type="region of interest" description="Disordered" evidence="1">
    <location>
        <begin position="548"/>
        <end position="620"/>
    </location>
</feature>
<keyword evidence="3" id="KW-1185">Reference proteome</keyword>
<dbReference type="Proteomes" id="UP001488805">
    <property type="component" value="Unassembled WGS sequence"/>
</dbReference>
<feature type="region of interest" description="Disordered" evidence="1">
    <location>
        <begin position="71"/>
        <end position="139"/>
    </location>
</feature>
<dbReference type="AlphaFoldDB" id="A0AAW1FNB2"/>
<feature type="compositionally biased region" description="Polar residues" evidence="1">
    <location>
        <begin position="100"/>
        <end position="134"/>
    </location>
</feature>
<evidence type="ECO:0000313" key="2">
    <source>
        <dbReference type="EMBL" id="KAK9535691.1"/>
    </source>
</evidence>
<accession>A0AAW1FNB2</accession>
<name>A0AAW1FNB2_ZOAVI</name>
<comment type="caution">
    <text evidence="2">The sequence shown here is derived from an EMBL/GenBank/DDBJ whole genome shotgun (WGS) entry which is preliminary data.</text>
</comment>
<feature type="compositionally biased region" description="Polar residues" evidence="1">
    <location>
        <begin position="587"/>
        <end position="605"/>
    </location>
</feature>
<dbReference type="EMBL" id="JBCEZU010000056">
    <property type="protein sequence ID" value="KAK9535691.1"/>
    <property type="molecule type" value="Genomic_DNA"/>
</dbReference>
<organism evidence="2 3">
    <name type="scientific">Zoarces viviparus</name>
    <name type="common">Viviparous eelpout</name>
    <name type="synonym">Blennius viviparus</name>
    <dbReference type="NCBI Taxonomy" id="48416"/>
    <lineage>
        <taxon>Eukaryota</taxon>
        <taxon>Metazoa</taxon>
        <taxon>Chordata</taxon>
        <taxon>Craniata</taxon>
        <taxon>Vertebrata</taxon>
        <taxon>Euteleostomi</taxon>
        <taxon>Actinopterygii</taxon>
        <taxon>Neopterygii</taxon>
        <taxon>Teleostei</taxon>
        <taxon>Neoteleostei</taxon>
        <taxon>Acanthomorphata</taxon>
        <taxon>Eupercaria</taxon>
        <taxon>Perciformes</taxon>
        <taxon>Cottioidei</taxon>
        <taxon>Zoarcales</taxon>
        <taxon>Zoarcidae</taxon>
        <taxon>Zoarcinae</taxon>
        <taxon>Zoarces</taxon>
    </lineage>
</organism>
<protein>
    <submittedName>
        <fullName evidence="2">Uncharacterized protein</fullName>
    </submittedName>
</protein>
<gene>
    <name evidence="2" type="ORF">VZT92_008059</name>
</gene>